<feature type="region of interest" description="Disordered" evidence="1">
    <location>
        <begin position="1"/>
        <end position="42"/>
    </location>
</feature>
<dbReference type="Gene3D" id="3.10.260.10">
    <property type="entry name" value="Transcription regulator HTH, APSES-type DNA-binding domain"/>
    <property type="match status" value="1"/>
</dbReference>
<dbReference type="GO" id="GO:0000981">
    <property type="term" value="F:DNA-binding transcription factor activity, RNA polymerase II-specific"/>
    <property type="evidence" value="ECO:0007669"/>
    <property type="project" value="UniProtKB-ARBA"/>
</dbReference>
<dbReference type="AlphaFoldDB" id="A0A9Q8ZDS2"/>
<dbReference type="EMBL" id="CP089280">
    <property type="protein sequence ID" value="USP81431.1"/>
    <property type="molecule type" value="Genomic_DNA"/>
</dbReference>
<evidence type="ECO:0000313" key="4">
    <source>
        <dbReference type="Proteomes" id="UP001056012"/>
    </source>
</evidence>
<evidence type="ECO:0000256" key="1">
    <source>
        <dbReference type="SAM" id="MobiDB-lite"/>
    </source>
</evidence>
<dbReference type="InterPro" id="IPR003163">
    <property type="entry name" value="Tscrpt_reg_HTH_APSES-type"/>
</dbReference>
<name>A0A9Q8ZDS2_CURCL</name>
<sequence>MKIQYLLNPFCGDRHDDRSSESPPPSSHPVAPAPAPKRQKIPKDAPIFSEGTKTVGVVNFLPHEAGNDKELLAQHRRFRVYPLGEIAKKGVRHIPYNSDKKDFLEKTGRDAFEMFQYTYKQPGEDKEYVVVWDYNVGLVRMTPFFKSLKYSKTIPAKALRENPGLKDISYSITGGALVCQGYWMPYQAARAVAATFCYSIRWALTPVFGNDFPLICLPPDDPAFAKFVIDPAIVQFCTQETTRFRELGPAYKVDRSVTPAAVEPPTSRFEHPPFSVGIVRQRRAQPVDTESGYGTDTERSDRYLFSPEVSPRTRFTPINRPQSPRIAEPLFVSSPVIGRAPPAMLTPTSAPYECSGESFRTKRNHSKVAYYEHPIDEAVARPPTAATVDSAHGSEFSGGDEYHGHVDMDVAEMLLSLRTAGNAMPPSKRTRRDSWCSR</sequence>
<dbReference type="VEuPathDB" id="FungiDB:yc1106_08705"/>
<dbReference type="GO" id="GO:0033309">
    <property type="term" value="C:SBF transcription complex"/>
    <property type="evidence" value="ECO:0007669"/>
    <property type="project" value="TreeGrafter"/>
</dbReference>
<dbReference type="GO" id="GO:0003677">
    <property type="term" value="F:DNA binding"/>
    <property type="evidence" value="ECO:0007669"/>
    <property type="project" value="InterPro"/>
</dbReference>
<proteinExistence type="predicted"/>
<organism evidence="3 4">
    <name type="scientific">Curvularia clavata</name>
    <dbReference type="NCBI Taxonomy" id="95742"/>
    <lineage>
        <taxon>Eukaryota</taxon>
        <taxon>Fungi</taxon>
        <taxon>Dikarya</taxon>
        <taxon>Ascomycota</taxon>
        <taxon>Pezizomycotina</taxon>
        <taxon>Dothideomycetes</taxon>
        <taxon>Pleosporomycetidae</taxon>
        <taxon>Pleosporales</taxon>
        <taxon>Pleosporineae</taxon>
        <taxon>Pleosporaceae</taxon>
        <taxon>Curvularia</taxon>
    </lineage>
</organism>
<feature type="domain" description="HTH APSES-type" evidence="2">
    <location>
        <begin position="101"/>
        <end position="219"/>
    </location>
</feature>
<evidence type="ECO:0000313" key="3">
    <source>
        <dbReference type="EMBL" id="USP81431.1"/>
    </source>
</evidence>
<feature type="region of interest" description="Disordered" evidence="1">
    <location>
        <begin position="419"/>
        <end position="438"/>
    </location>
</feature>
<feature type="compositionally biased region" description="Pro residues" evidence="1">
    <location>
        <begin position="22"/>
        <end position="35"/>
    </location>
</feature>
<dbReference type="PANTHER" id="PTHR43828">
    <property type="entry name" value="ASPARAGINASE"/>
    <property type="match status" value="1"/>
</dbReference>
<dbReference type="InterPro" id="IPR036887">
    <property type="entry name" value="HTH_APSES_sf"/>
</dbReference>
<evidence type="ECO:0000259" key="2">
    <source>
        <dbReference type="PROSITE" id="PS51299"/>
    </source>
</evidence>
<accession>A0A9Q8ZDS2</accession>
<dbReference type="SUPFAM" id="SSF54616">
    <property type="entry name" value="DNA-binding domain of Mlu1-box binding protein MBP1"/>
    <property type="match status" value="1"/>
</dbReference>
<keyword evidence="4" id="KW-1185">Reference proteome</keyword>
<dbReference type="PANTHER" id="PTHR43828:SF5">
    <property type="entry name" value="TRANSCRIPTIONAL REPRESSOR XBP1"/>
    <property type="match status" value="1"/>
</dbReference>
<dbReference type="Proteomes" id="UP001056012">
    <property type="component" value="Chromosome 7"/>
</dbReference>
<protein>
    <recommendedName>
        <fullName evidence="2">HTH APSES-type domain-containing protein</fullName>
    </recommendedName>
</protein>
<dbReference type="OrthoDB" id="5562739at2759"/>
<gene>
    <name evidence="3" type="ORF">yc1106_08705</name>
</gene>
<dbReference type="PROSITE" id="PS51299">
    <property type="entry name" value="HTH_APSES"/>
    <property type="match status" value="1"/>
</dbReference>
<dbReference type="InterPro" id="IPR051642">
    <property type="entry name" value="SWI6-like"/>
</dbReference>
<dbReference type="GO" id="GO:0030907">
    <property type="term" value="C:MBF transcription complex"/>
    <property type="evidence" value="ECO:0007669"/>
    <property type="project" value="TreeGrafter"/>
</dbReference>
<reference evidence="3" key="1">
    <citation type="submission" date="2021-12" db="EMBL/GenBank/DDBJ databases">
        <title>Curvularia clavata genome.</title>
        <authorList>
            <person name="Cao Y."/>
        </authorList>
    </citation>
    <scope>NUCLEOTIDE SEQUENCE</scope>
    <source>
        <strain evidence="3">Yc1106</strain>
    </source>
</reference>